<dbReference type="InterPro" id="IPR000276">
    <property type="entry name" value="GPCR_Rhodpsn"/>
</dbReference>
<keyword evidence="3" id="KW-1003">Cell membrane</keyword>
<evidence type="ECO:0000256" key="6">
    <source>
        <dbReference type="ARBA" id="ARBA00023040"/>
    </source>
</evidence>
<reference evidence="16 17" key="1">
    <citation type="journal article" date="2018" name="Nat. Ecol. Evol.">
        <title>Genomic signatures of mitonuclear coevolution across populations of Tigriopus californicus.</title>
        <authorList>
            <person name="Barreto F.S."/>
            <person name="Watson E.T."/>
            <person name="Lima T.G."/>
            <person name="Willett C.S."/>
            <person name="Edmands S."/>
            <person name="Li W."/>
            <person name="Burton R.S."/>
        </authorList>
    </citation>
    <scope>NUCLEOTIDE SEQUENCE [LARGE SCALE GENOMIC DNA]</scope>
    <source>
        <strain evidence="16 17">San Diego</strain>
    </source>
</reference>
<keyword evidence="7 14" id="KW-0472">Membrane</keyword>
<comment type="caution">
    <text evidence="16">The sequence shown here is derived from an EMBL/GenBank/DDBJ whole genome shotgun (WGS) entry which is preliminary data.</text>
</comment>
<dbReference type="Proteomes" id="UP000318571">
    <property type="component" value="Chromosome 6"/>
</dbReference>
<feature type="transmembrane region" description="Helical" evidence="14">
    <location>
        <begin position="226"/>
        <end position="250"/>
    </location>
</feature>
<gene>
    <name evidence="16" type="ORF">TCAL_10918</name>
</gene>
<keyword evidence="11 12" id="KW-0807">Transducer</keyword>
<evidence type="ECO:0000313" key="17">
    <source>
        <dbReference type="Proteomes" id="UP000318571"/>
    </source>
</evidence>
<evidence type="ECO:0000256" key="11">
    <source>
        <dbReference type="ARBA" id="ARBA00023224"/>
    </source>
</evidence>
<evidence type="ECO:0000256" key="10">
    <source>
        <dbReference type="ARBA" id="ARBA00023180"/>
    </source>
</evidence>
<evidence type="ECO:0000256" key="3">
    <source>
        <dbReference type="ARBA" id="ARBA00022475"/>
    </source>
</evidence>
<organism evidence="16 17">
    <name type="scientific">Tigriopus californicus</name>
    <name type="common">Marine copepod</name>
    <dbReference type="NCBI Taxonomy" id="6832"/>
    <lineage>
        <taxon>Eukaryota</taxon>
        <taxon>Metazoa</taxon>
        <taxon>Ecdysozoa</taxon>
        <taxon>Arthropoda</taxon>
        <taxon>Crustacea</taxon>
        <taxon>Multicrustacea</taxon>
        <taxon>Hexanauplia</taxon>
        <taxon>Copepoda</taxon>
        <taxon>Harpacticoida</taxon>
        <taxon>Harpacticidae</taxon>
        <taxon>Tigriopus</taxon>
    </lineage>
</organism>
<keyword evidence="9 12" id="KW-0675">Receptor</keyword>
<dbReference type="STRING" id="6832.A0A553PQ97"/>
<evidence type="ECO:0000256" key="13">
    <source>
        <dbReference type="SAM" id="MobiDB-lite"/>
    </source>
</evidence>
<feature type="transmembrane region" description="Helical" evidence="14">
    <location>
        <begin position="121"/>
        <end position="143"/>
    </location>
</feature>
<sequence>MPLEVYSMWHQYPWTFGEYVCDVKTVLTEAVTCASILTVVTFTVERYLAICHPLLLATHSKAHRAFCIILGIWTFGIAYSIPWIIPTKVNYLTHPQSGASIPESAWCAIPFQDMSKAKIPLIMMIVTTLLFFVMPFIVVTTLYCRIGKSMKSSCSLTSCTCRGSVDCSVCDAEQRGHKSRKTVIRMLMTVVICFFLCWSPYHTQRLVFATLTLTGGWNTQTTYIHYYLWLASGIGYYVSCCINPLVYCVMSRRFRRGLKNVSNCMASSSNSSIATGMGSEVTSGRLFVTHHKKRRVIVHEELSDKYFSESGHREHSTPDIPTHQEPRADIAVLQ</sequence>
<accession>A0A553PQ97</accession>
<dbReference type="InterPro" id="IPR017452">
    <property type="entry name" value="GPCR_Rhodpsn_7TM"/>
</dbReference>
<dbReference type="PRINTS" id="PR00237">
    <property type="entry name" value="GPCRRHODOPSN"/>
</dbReference>
<evidence type="ECO:0000256" key="5">
    <source>
        <dbReference type="ARBA" id="ARBA00022989"/>
    </source>
</evidence>
<comment type="similarity">
    <text evidence="2 12">Belongs to the G-protein coupled receptor 1 family.</text>
</comment>
<evidence type="ECO:0000256" key="9">
    <source>
        <dbReference type="ARBA" id="ARBA00023170"/>
    </source>
</evidence>
<evidence type="ECO:0000256" key="2">
    <source>
        <dbReference type="ARBA" id="ARBA00010663"/>
    </source>
</evidence>
<keyword evidence="5 14" id="KW-1133">Transmembrane helix</keyword>
<dbReference type="PANTHER" id="PTHR24243:SF208">
    <property type="entry name" value="PYROKININ-1 RECEPTOR"/>
    <property type="match status" value="1"/>
</dbReference>
<dbReference type="GO" id="GO:0001607">
    <property type="term" value="F:neuromedin U receptor activity"/>
    <property type="evidence" value="ECO:0007669"/>
    <property type="project" value="InterPro"/>
</dbReference>
<dbReference type="OMA" id="PESAWCA"/>
<feature type="domain" description="G-protein coupled receptors family 1 profile" evidence="15">
    <location>
        <begin position="1"/>
        <end position="247"/>
    </location>
</feature>
<name>A0A553PQ97_TIGCA</name>
<dbReference type="EMBL" id="VCGU01000002">
    <property type="protein sequence ID" value="TRY79836.1"/>
    <property type="molecule type" value="Genomic_DNA"/>
</dbReference>
<dbReference type="AlphaFoldDB" id="A0A553PQ97"/>
<dbReference type="GO" id="GO:0005886">
    <property type="term" value="C:plasma membrane"/>
    <property type="evidence" value="ECO:0007669"/>
    <property type="project" value="UniProtKB-SubCell"/>
</dbReference>
<dbReference type="InterPro" id="IPR005390">
    <property type="entry name" value="NeuromedU_rcpt"/>
</dbReference>
<evidence type="ECO:0000256" key="14">
    <source>
        <dbReference type="SAM" id="Phobius"/>
    </source>
</evidence>
<keyword evidence="17" id="KW-1185">Reference proteome</keyword>
<dbReference type="Pfam" id="PF00001">
    <property type="entry name" value="7tm_1"/>
    <property type="match status" value="1"/>
</dbReference>
<evidence type="ECO:0000256" key="12">
    <source>
        <dbReference type="RuleBase" id="RU000688"/>
    </source>
</evidence>
<feature type="transmembrane region" description="Helical" evidence="14">
    <location>
        <begin position="183"/>
        <end position="201"/>
    </location>
</feature>
<feature type="transmembrane region" description="Helical" evidence="14">
    <location>
        <begin position="65"/>
        <end position="85"/>
    </location>
</feature>
<protein>
    <recommendedName>
        <fullName evidence="15">G-protein coupled receptors family 1 profile domain-containing protein</fullName>
    </recommendedName>
</protein>
<dbReference type="PANTHER" id="PTHR24243">
    <property type="entry name" value="G-PROTEIN COUPLED RECEPTOR"/>
    <property type="match status" value="1"/>
</dbReference>
<evidence type="ECO:0000256" key="4">
    <source>
        <dbReference type="ARBA" id="ARBA00022692"/>
    </source>
</evidence>
<evidence type="ECO:0000256" key="8">
    <source>
        <dbReference type="ARBA" id="ARBA00023157"/>
    </source>
</evidence>
<evidence type="ECO:0000259" key="15">
    <source>
        <dbReference type="PROSITE" id="PS50262"/>
    </source>
</evidence>
<evidence type="ECO:0000256" key="1">
    <source>
        <dbReference type="ARBA" id="ARBA00004651"/>
    </source>
</evidence>
<dbReference type="PROSITE" id="PS00237">
    <property type="entry name" value="G_PROTEIN_RECEP_F1_1"/>
    <property type="match status" value="1"/>
</dbReference>
<keyword evidence="10" id="KW-0325">Glycoprotein</keyword>
<evidence type="ECO:0000313" key="16">
    <source>
        <dbReference type="EMBL" id="TRY79836.1"/>
    </source>
</evidence>
<keyword evidence="8" id="KW-1015">Disulfide bond</keyword>
<comment type="subcellular location">
    <subcellularLocation>
        <location evidence="1">Cell membrane</location>
        <topology evidence="1">Multi-pass membrane protein</topology>
    </subcellularLocation>
</comment>
<feature type="region of interest" description="Disordered" evidence="13">
    <location>
        <begin position="307"/>
        <end position="328"/>
    </location>
</feature>
<keyword evidence="6 12" id="KW-0297">G-protein coupled receptor</keyword>
<dbReference type="Gene3D" id="1.20.1070.10">
    <property type="entry name" value="Rhodopsin 7-helix transmembrane proteins"/>
    <property type="match status" value="1"/>
</dbReference>
<dbReference type="PROSITE" id="PS50262">
    <property type="entry name" value="G_PROTEIN_RECEP_F1_2"/>
    <property type="match status" value="1"/>
</dbReference>
<dbReference type="SUPFAM" id="SSF81321">
    <property type="entry name" value="Family A G protein-coupled receptor-like"/>
    <property type="match status" value="1"/>
</dbReference>
<proteinExistence type="inferred from homology"/>
<dbReference type="PRINTS" id="PR01565">
    <property type="entry name" value="NEUROMEDINUR"/>
</dbReference>
<evidence type="ECO:0000256" key="7">
    <source>
        <dbReference type="ARBA" id="ARBA00023136"/>
    </source>
</evidence>
<keyword evidence="4 12" id="KW-0812">Transmembrane</keyword>